<dbReference type="PANTHER" id="PTHR43437">
    <property type="entry name" value="HYDROXYACYL-THIOESTER DEHYDRATASE TYPE 2, MITOCHONDRIAL-RELATED"/>
    <property type="match status" value="1"/>
</dbReference>
<dbReference type="Gene3D" id="3.10.129.10">
    <property type="entry name" value="Hotdog Thioesterase"/>
    <property type="match status" value="1"/>
</dbReference>
<dbReference type="EMBL" id="FNKX01000004">
    <property type="protein sequence ID" value="SDR61204.1"/>
    <property type="molecule type" value="Genomic_DNA"/>
</dbReference>
<proteinExistence type="predicted"/>
<protein>
    <submittedName>
        <fullName evidence="2">MaoC like domain-containing protein</fullName>
    </submittedName>
</protein>
<dbReference type="InterPro" id="IPR029069">
    <property type="entry name" value="HotDog_dom_sf"/>
</dbReference>
<gene>
    <name evidence="2" type="ORF">SAMN05445850_7613</name>
</gene>
<keyword evidence="3" id="KW-1185">Reference proteome</keyword>
<dbReference type="GO" id="GO:0019171">
    <property type="term" value="F:(3R)-hydroxyacyl-[acyl-carrier-protein] dehydratase activity"/>
    <property type="evidence" value="ECO:0007669"/>
    <property type="project" value="TreeGrafter"/>
</dbReference>
<dbReference type="Pfam" id="PF01575">
    <property type="entry name" value="MaoC_dehydratas"/>
    <property type="match status" value="1"/>
</dbReference>
<dbReference type="InterPro" id="IPR002539">
    <property type="entry name" value="MaoC-like_dom"/>
</dbReference>
<evidence type="ECO:0000313" key="3">
    <source>
        <dbReference type="Proteomes" id="UP000199365"/>
    </source>
</evidence>
<evidence type="ECO:0000259" key="1">
    <source>
        <dbReference type="Pfam" id="PF01575"/>
    </source>
</evidence>
<dbReference type="RefSeq" id="WP_090812178.1">
    <property type="nucleotide sequence ID" value="NZ_FNKX01000004.1"/>
</dbReference>
<organism evidence="2 3">
    <name type="scientific">Paraburkholderia tuberum</name>
    <dbReference type="NCBI Taxonomy" id="157910"/>
    <lineage>
        <taxon>Bacteria</taxon>
        <taxon>Pseudomonadati</taxon>
        <taxon>Pseudomonadota</taxon>
        <taxon>Betaproteobacteria</taxon>
        <taxon>Burkholderiales</taxon>
        <taxon>Burkholderiaceae</taxon>
        <taxon>Paraburkholderia</taxon>
    </lineage>
</organism>
<dbReference type="SUPFAM" id="SSF54637">
    <property type="entry name" value="Thioesterase/thiol ester dehydrase-isomerase"/>
    <property type="match status" value="1"/>
</dbReference>
<feature type="domain" description="MaoC-like" evidence="1">
    <location>
        <begin position="9"/>
        <end position="104"/>
    </location>
</feature>
<dbReference type="AlphaFoldDB" id="A0A1H1KFY6"/>
<name>A0A1H1KFY6_9BURK</name>
<reference evidence="3" key="1">
    <citation type="submission" date="2016-10" db="EMBL/GenBank/DDBJ databases">
        <authorList>
            <person name="Varghese N."/>
            <person name="Submissions S."/>
        </authorList>
    </citation>
    <scope>NUCLEOTIDE SEQUENCE [LARGE SCALE GENOMIC DNA]</scope>
    <source>
        <strain evidence="3">DUS833</strain>
    </source>
</reference>
<evidence type="ECO:0000313" key="2">
    <source>
        <dbReference type="EMBL" id="SDR61204.1"/>
    </source>
</evidence>
<dbReference type="Proteomes" id="UP000199365">
    <property type="component" value="Unassembled WGS sequence"/>
</dbReference>
<dbReference type="PANTHER" id="PTHR43437:SF3">
    <property type="entry name" value="HYDROXYACYL-THIOESTER DEHYDRATASE TYPE 2, MITOCHONDRIAL"/>
    <property type="match status" value="1"/>
</dbReference>
<sequence length="139" mass="14357">MQTETIPERGASLSFRKTMTVAEQAMFTGISGNLAPLHVDAAAARAAGFPNMLSFELAVLSLATSALNRLAGPAWRIGALDMRFDAPVAVGSTIEASATVTEADPQAIRFDVTCTLDGGARAIRGHATMVPLVASAALV</sequence>
<dbReference type="GO" id="GO:0006633">
    <property type="term" value="P:fatty acid biosynthetic process"/>
    <property type="evidence" value="ECO:0007669"/>
    <property type="project" value="TreeGrafter"/>
</dbReference>
<dbReference type="InterPro" id="IPR050965">
    <property type="entry name" value="UPF0336/Enoyl-CoA_hydratase"/>
</dbReference>
<accession>A0A1H1KFY6</accession>
<dbReference type="STRING" id="157910.SAMN05445850_7613"/>